<evidence type="ECO:0000259" key="1">
    <source>
        <dbReference type="Pfam" id="PF06114"/>
    </source>
</evidence>
<dbReference type="PANTHER" id="PTHR43236:SF1">
    <property type="entry name" value="BLL7220 PROTEIN"/>
    <property type="match status" value="1"/>
</dbReference>
<accession>A0A1B2DIT1</accession>
<dbReference type="Gene3D" id="1.10.10.2910">
    <property type="match status" value="1"/>
</dbReference>
<name>A0A1B2DIT1_9BACL</name>
<sequence length="136" mass="16189">MDKLILRLVRKFQTRDPFVIANGLGIHIRYADLGNETRGFYYKKLRRRFIVIHERLPDDWQRFVCAHELGHDRLHPGFSRFWLDEQSFINVGKYERQANKFAVRLLTSGDTIGRSESIGELLQRNGVPKEMDKFYF</sequence>
<dbReference type="EMBL" id="CP016808">
    <property type="protein sequence ID" value="ANY67575.1"/>
    <property type="molecule type" value="Genomic_DNA"/>
</dbReference>
<protein>
    <submittedName>
        <fullName evidence="2">ImmA/IrrE family metallo-endopeptidase</fullName>
    </submittedName>
</protein>
<dbReference type="InterPro" id="IPR010359">
    <property type="entry name" value="IrrE_HExxH"/>
</dbReference>
<dbReference type="AlphaFoldDB" id="A0A1B2DIT1"/>
<dbReference type="PANTHER" id="PTHR43236">
    <property type="entry name" value="ANTITOXIN HIGA1"/>
    <property type="match status" value="1"/>
</dbReference>
<dbReference type="RefSeq" id="WP_056043730.1">
    <property type="nucleotide sequence ID" value="NZ_CP016808.1"/>
</dbReference>
<evidence type="ECO:0000313" key="2">
    <source>
        <dbReference type="EMBL" id="ANY67575.1"/>
    </source>
</evidence>
<dbReference type="InterPro" id="IPR052345">
    <property type="entry name" value="Rad_response_metalloprotease"/>
</dbReference>
<organism evidence="2">
    <name type="scientific">Paenibacillus sp. BIHB 4019</name>
    <dbReference type="NCBI Taxonomy" id="1870819"/>
    <lineage>
        <taxon>Bacteria</taxon>
        <taxon>Bacillati</taxon>
        <taxon>Bacillota</taxon>
        <taxon>Bacilli</taxon>
        <taxon>Bacillales</taxon>
        <taxon>Paenibacillaceae</taxon>
        <taxon>Paenibacillus</taxon>
    </lineage>
</organism>
<dbReference type="Pfam" id="PF06114">
    <property type="entry name" value="Peptidase_M78"/>
    <property type="match status" value="1"/>
</dbReference>
<proteinExistence type="predicted"/>
<gene>
    <name evidence="2" type="ORF">BBD42_14660</name>
</gene>
<feature type="domain" description="IrrE N-terminal-like" evidence="1">
    <location>
        <begin position="23"/>
        <end position="112"/>
    </location>
</feature>
<reference evidence="2" key="1">
    <citation type="submission" date="2016-08" db="EMBL/GenBank/DDBJ databases">
        <title>Complete Genome Seqeunce of Paenibacillus sp. BIHB 4019 from tea rhizoplane.</title>
        <authorList>
            <person name="Thakur R."/>
            <person name="Swarnkar M.K."/>
            <person name="Gulati A."/>
        </authorList>
    </citation>
    <scope>NUCLEOTIDE SEQUENCE [LARGE SCALE GENOMIC DNA]</scope>
    <source>
        <strain evidence="2">BIHB4019</strain>
    </source>
</reference>